<sequence length="74" mass="8126">MIVATFLPNVFHNRCAKNEAGRIAQPARGQSTRNGSVSRCKWSSMTMSLGQHSNFALQGSMLLCTSPGQTDRRQ</sequence>
<evidence type="ECO:0000313" key="1">
    <source>
        <dbReference type="EMBL" id="OAQ89967.1"/>
    </source>
</evidence>
<protein>
    <submittedName>
        <fullName evidence="1">Uncharacterized protein</fullName>
    </submittedName>
</protein>
<proteinExistence type="predicted"/>
<gene>
    <name evidence="1" type="ORF">VFPFJ_06381</name>
</gene>
<organism evidence="1 2">
    <name type="scientific">Purpureocillium lilacinum</name>
    <name type="common">Paecilomyces lilacinus</name>
    <dbReference type="NCBI Taxonomy" id="33203"/>
    <lineage>
        <taxon>Eukaryota</taxon>
        <taxon>Fungi</taxon>
        <taxon>Dikarya</taxon>
        <taxon>Ascomycota</taxon>
        <taxon>Pezizomycotina</taxon>
        <taxon>Sordariomycetes</taxon>
        <taxon>Hypocreomycetidae</taxon>
        <taxon>Hypocreales</taxon>
        <taxon>Ophiocordycipitaceae</taxon>
        <taxon>Purpureocillium</taxon>
    </lineage>
</organism>
<comment type="caution">
    <text evidence="1">The sequence shown here is derived from an EMBL/GenBank/DDBJ whole genome shotgun (WGS) entry which is preliminary data.</text>
</comment>
<name>A0A179HIB7_PURLI</name>
<evidence type="ECO:0000313" key="2">
    <source>
        <dbReference type="Proteomes" id="UP000078340"/>
    </source>
</evidence>
<dbReference type="Proteomes" id="UP000078340">
    <property type="component" value="Unassembled WGS sequence"/>
</dbReference>
<dbReference type="EMBL" id="LSBI01000005">
    <property type="protein sequence ID" value="OAQ89967.1"/>
    <property type="molecule type" value="Genomic_DNA"/>
</dbReference>
<reference evidence="1 2" key="1">
    <citation type="submission" date="2016-02" db="EMBL/GenBank/DDBJ databases">
        <title>Biosynthesis of antibiotic leucinostatins and their inhibition on Phytophthora in bio-control Purpureocillium lilacinum.</title>
        <authorList>
            <person name="Wang G."/>
            <person name="Liu Z."/>
            <person name="Lin R."/>
            <person name="Li E."/>
            <person name="Mao Z."/>
            <person name="Ling J."/>
            <person name="Yin W."/>
            <person name="Xie B."/>
        </authorList>
    </citation>
    <scope>NUCLEOTIDE SEQUENCE [LARGE SCALE GENOMIC DNA]</scope>
    <source>
        <strain evidence="1">PLFJ-1</strain>
    </source>
</reference>
<accession>A0A179HIB7</accession>
<dbReference type="AlphaFoldDB" id="A0A179HIB7"/>